<keyword evidence="1" id="KW-1133">Transmembrane helix</keyword>
<reference evidence="5" key="1">
    <citation type="journal article" date="2019" name="Int. J. Syst. Evol. Microbiol.">
        <title>The Global Catalogue of Microorganisms (GCM) 10K type strain sequencing project: providing services to taxonomists for standard genome sequencing and annotation.</title>
        <authorList>
            <consortium name="The Broad Institute Genomics Platform"/>
            <consortium name="The Broad Institute Genome Sequencing Center for Infectious Disease"/>
            <person name="Wu L."/>
            <person name="Ma J."/>
        </authorList>
    </citation>
    <scope>NUCLEOTIDE SEQUENCE [LARGE SCALE GENOMIC DNA]</scope>
    <source>
        <strain evidence="5">KCTC 42730</strain>
    </source>
</reference>
<dbReference type="EMBL" id="JBHRSD010000029">
    <property type="protein sequence ID" value="MFC3034033.1"/>
    <property type="molecule type" value="Genomic_DNA"/>
</dbReference>
<organism evidence="4 5">
    <name type="scientific">Pseudoalteromonas fenneropenaei</name>
    <dbReference type="NCBI Taxonomy" id="1737459"/>
    <lineage>
        <taxon>Bacteria</taxon>
        <taxon>Pseudomonadati</taxon>
        <taxon>Pseudomonadota</taxon>
        <taxon>Gammaproteobacteria</taxon>
        <taxon>Alteromonadales</taxon>
        <taxon>Pseudoalteromonadaceae</taxon>
        <taxon>Pseudoalteromonas</taxon>
    </lineage>
</organism>
<dbReference type="SUPFAM" id="SSF56436">
    <property type="entry name" value="C-type lectin-like"/>
    <property type="match status" value="1"/>
</dbReference>
<dbReference type="InterPro" id="IPR005532">
    <property type="entry name" value="SUMF_dom"/>
</dbReference>
<evidence type="ECO:0000259" key="3">
    <source>
        <dbReference type="Pfam" id="PF08308"/>
    </source>
</evidence>
<name>A0ABV7CN62_9GAMM</name>
<sequence length="666" mass="72513">MSSLDAQINADKKQRKTLVLITSIAMTVVMVGYLIWLFVMRGYVLNVAPQAAAATARIDVVSGLGFMLDNTLYTLPGDTTVLVSADKYIAAKVAIGVDSPANIEIVLQPKPAEVKITAAPALDDLMWTVNGQPGQVGAVFSQSLPPGEYQLQLSHPWFEPQSLTIQAEIAGKIEQTLTLTPIAGHMQITSTPVGASVVLNGEIKGVTPLGLPIAGGEYQLQILQTGYETSQDTIRISQSLREVTRHYQLLPEQAELKVDLTPSDGVLLLNGKPATAPVSVDANVKHLVRYERAGFIAQQQALTLSPGERKTLGFNLQAEYGEVQFNADKPAELWLDGKLAGTTPLKLKLQTLPTAVEFKKVGFRSVKKTVTANSKQMQTVNAELLTEFAARRKEGKPLFISQLGISMEKIQSAGASFTMGSPVNEAGRMRHEHQLGVKFSKPFWVSKHEITNAQFAAMQGAQASQAGNEPVTNISWLEAVQYCNWLSEQEGLAPFYQVRGSQVAINQSAAGYRLLTEAEWEFVAKQYRRSTATVYVWGSQERVKDKQGNFADASLKGKQTFVLDNYQDGFSGKAPVGSFKADRSNLFDLDGNVREWVYDFYTVAPPAAGEQLDYSGPSSSAGLDGSHVIKGASYKTGRLSQLRASVRDKGQNGEDDVGFRIARFDE</sequence>
<keyword evidence="1" id="KW-0472">Membrane</keyword>
<evidence type="ECO:0000313" key="5">
    <source>
        <dbReference type="Proteomes" id="UP001595453"/>
    </source>
</evidence>
<dbReference type="Pfam" id="PF08308">
    <property type="entry name" value="PEGA"/>
    <property type="match status" value="1"/>
</dbReference>
<keyword evidence="5" id="KW-1185">Reference proteome</keyword>
<feature type="domain" description="PEGA" evidence="3">
    <location>
        <begin position="185"/>
        <end position="249"/>
    </location>
</feature>
<dbReference type="Gene3D" id="3.90.1580.10">
    <property type="entry name" value="paralog of FGE (formylglycine-generating enzyme)"/>
    <property type="match status" value="1"/>
</dbReference>
<evidence type="ECO:0000256" key="1">
    <source>
        <dbReference type="SAM" id="Phobius"/>
    </source>
</evidence>
<evidence type="ECO:0000313" key="4">
    <source>
        <dbReference type="EMBL" id="MFC3034033.1"/>
    </source>
</evidence>
<dbReference type="InterPro" id="IPR051043">
    <property type="entry name" value="Sulfatase_Mod_Factor_Kinase"/>
</dbReference>
<dbReference type="PANTHER" id="PTHR23150:SF19">
    <property type="entry name" value="FORMYLGLYCINE-GENERATING ENZYME"/>
    <property type="match status" value="1"/>
</dbReference>
<dbReference type="Pfam" id="PF03781">
    <property type="entry name" value="FGE-sulfatase"/>
    <property type="match status" value="1"/>
</dbReference>
<comment type="caution">
    <text evidence="4">The sequence shown here is derived from an EMBL/GenBank/DDBJ whole genome shotgun (WGS) entry which is preliminary data.</text>
</comment>
<proteinExistence type="predicted"/>
<accession>A0ABV7CN62</accession>
<dbReference type="PANTHER" id="PTHR23150">
    <property type="entry name" value="SULFATASE MODIFYING FACTOR 1, 2"/>
    <property type="match status" value="1"/>
</dbReference>
<gene>
    <name evidence="4" type="ORF">ACFOEE_16095</name>
</gene>
<dbReference type="InterPro" id="IPR013229">
    <property type="entry name" value="PEGA"/>
</dbReference>
<dbReference type="InterPro" id="IPR016187">
    <property type="entry name" value="CTDL_fold"/>
</dbReference>
<feature type="transmembrane region" description="Helical" evidence="1">
    <location>
        <begin position="18"/>
        <end position="39"/>
    </location>
</feature>
<protein>
    <submittedName>
        <fullName evidence="4">SUMF1/EgtB/PvdO family nonheme iron enzyme</fullName>
    </submittedName>
</protein>
<dbReference type="Proteomes" id="UP001595453">
    <property type="component" value="Unassembled WGS sequence"/>
</dbReference>
<dbReference type="RefSeq" id="WP_377126541.1">
    <property type="nucleotide sequence ID" value="NZ_JBHRSD010000029.1"/>
</dbReference>
<evidence type="ECO:0000259" key="2">
    <source>
        <dbReference type="Pfam" id="PF03781"/>
    </source>
</evidence>
<feature type="domain" description="Sulfatase-modifying factor enzyme-like" evidence="2">
    <location>
        <begin position="411"/>
        <end position="663"/>
    </location>
</feature>
<keyword evidence="1" id="KW-0812">Transmembrane</keyword>
<dbReference type="InterPro" id="IPR042095">
    <property type="entry name" value="SUMF_sf"/>
</dbReference>